<dbReference type="AlphaFoldDB" id="A0A917BXJ9"/>
<dbReference type="EMBL" id="BMHV01000006">
    <property type="protein sequence ID" value="GGF58734.1"/>
    <property type="molecule type" value="Genomic_DNA"/>
</dbReference>
<reference evidence="1" key="1">
    <citation type="journal article" date="2014" name="Int. J. Syst. Evol. Microbiol.">
        <title>Complete genome sequence of Corynebacterium casei LMG S-19264T (=DSM 44701T), isolated from a smear-ripened cheese.</title>
        <authorList>
            <consortium name="US DOE Joint Genome Institute (JGI-PGF)"/>
            <person name="Walter F."/>
            <person name="Albersmeier A."/>
            <person name="Kalinowski J."/>
            <person name="Ruckert C."/>
        </authorList>
    </citation>
    <scope>NUCLEOTIDE SEQUENCE</scope>
    <source>
        <strain evidence="1">CGMCC 1.15254</strain>
    </source>
</reference>
<protein>
    <submittedName>
        <fullName evidence="1">Uncharacterized protein</fullName>
    </submittedName>
</protein>
<proteinExistence type="predicted"/>
<dbReference type="Proteomes" id="UP000632498">
    <property type="component" value="Unassembled WGS sequence"/>
</dbReference>
<evidence type="ECO:0000313" key="2">
    <source>
        <dbReference type="Proteomes" id="UP000632498"/>
    </source>
</evidence>
<gene>
    <name evidence="1" type="ORF">GCM10011332_10400</name>
</gene>
<reference evidence="1" key="2">
    <citation type="submission" date="2020-09" db="EMBL/GenBank/DDBJ databases">
        <authorList>
            <person name="Sun Q."/>
            <person name="Zhou Y."/>
        </authorList>
    </citation>
    <scope>NUCLEOTIDE SEQUENCE</scope>
    <source>
        <strain evidence="1">CGMCC 1.15254</strain>
    </source>
</reference>
<dbReference type="RefSeq" id="WP_188662440.1">
    <property type="nucleotide sequence ID" value="NZ_BMHV01000006.1"/>
</dbReference>
<evidence type="ECO:0000313" key="1">
    <source>
        <dbReference type="EMBL" id="GGF58734.1"/>
    </source>
</evidence>
<name>A0A917BXJ9_9PROT</name>
<sequence>MRQFGSNPADAHLRKLMEDPHYWRDRDPAYVAMIQQGFKDLYDNPSPQARAAEGEAANEMGLNGSRHVQDSVVAHVAPGEIVIPLSMQTPELMRYLSDKMGQNLEKYTVGSGYEQRNPTSGLPAFADRPLWEVKAEITRTLNAIVEKKLKLQQETDPNQRRAIEWNIYQLEQHLEELYAEEERIERNSPEI</sequence>
<organism evidence="1 2">
    <name type="scientific">Terasakiella brassicae</name>
    <dbReference type="NCBI Taxonomy" id="1634917"/>
    <lineage>
        <taxon>Bacteria</taxon>
        <taxon>Pseudomonadati</taxon>
        <taxon>Pseudomonadota</taxon>
        <taxon>Alphaproteobacteria</taxon>
        <taxon>Rhodospirillales</taxon>
        <taxon>Terasakiellaceae</taxon>
        <taxon>Terasakiella</taxon>
    </lineage>
</organism>
<keyword evidence="2" id="KW-1185">Reference proteome</keyword>
<comment type="caution">
    <text evidence="1">The sequence shown here is derived from an EMBL/GenBank/DDBJ whole genome shotgun (WGS) entry which is preliminary data.</text>
</comment>
<accession>A0A917BXJ9</accession>